<keyword evidence="2" id="KW-0902">Two-component regulatory system</keyword>
<keyword evidence="1 6" id="KW-0597">Phosphoprotein</keyword>
<sequence length="269" mass="30800">MPMHGGKTSQQTRILVVEDEAHLAIGIRYNLEAEGFDVTVVEDGRSALEVVDKNPRQIDIVILDLMLPGMSGYAVCETLRANGEDMPILILSARTLPEDRKRGFDVGADQYMMKPFDLDEFISRVKNLLAARNRRDQARQREVPETLKYYEFRDVKIDFEAFQVTCGDKPIRLTQLEAKLLRYFCENEGRIIPRNELLTEVWQMSPNITTRAPDQFILRMRKLFERDPSNPQHFITIRDAGYQFLAKEASSHVKAAEADDAASEETSSE</sequence>
<name>A4A2F1_9BACT</name>
<evidence type="ECO:0000256" key="2">
    <source>
        <dbReference type="ARBA" id="ARBA00023012"/>
    </source>
</evidence>
<feature type="DNA-binding region" description="OmpR/PhoB-type" evidence="7">
    <location>
        <begin position="147"/>
        <end position="246"/>
    </location>
</feature>
<dbReference type="GO" id="GO:0032993">
    <property type="term" value="C:protein-DNA complex"/>
    <property type="evidence" value="ECO:0007669"/>
    <property type="project" value="TreeGrafter"/>
</dbReference>
<dbReference type="GO" id="GO:0006355">
    <property type="term" value="P:regulation of DNA-templated transcription"/>
    <property type="evidence" value="ECO:0007669"/>
    <property type="project" value="InterPro"/>
</dbReference>
<organism evidence="10 11">
    <name type="scientific">Blastopirellula marina DSM 3645</name>
    <dbReference type="NCBI Taxonomy" id="314230"/>
    <lineage>
        <taxon>Bacteria</taxon>
        <taxon>Pseudomonadati</taxon>
        <taxon>Planctomycetota</taxon>
        <taxon>Planctomycetia</taxon>
        <taxon>Pirellulales</taxon>
        <taxon>Pirellulaceae</taxon>
        <taxon>Blastopirellula</taxon>
    </lineage>
</organism>
<dbReference type="CDD" id="cd00383">
    <property type="entry name" value="trans_reg_C"/>
    <property type="match status" value="1"/>
</dbReference>
<dbReference type="CDD" id="cd17574">
    <property type="entry name" value="REC_OmpR"/>
    <property type="match status" value="1"/>
</dbReference>
<dbReference type="SMART" id="SM00448">
    <property type="entry name" value="REC"/>
    <property type="match status" value="1"/>
</dbReference>
<dbReference type="GO" id="GO:0000976">
    <property type="term" value="F:transcription cis-regulatory region binding"/>
    <property type="evidence" value="ECO:0007669"/>
    <property type="project" value="TreeGrafter"/>
</dbReference>
<evidence type="ECO:0000256" key="1">
    <source>
        <dbReference type="ARBA" id="ARBA00022553"/>
    </source>
</evidence>
<feature type="domain" description="Response regulatory" evidence="8">
    <location>
        <begin position="13"/>
        <end position="129"/>
    </location>
</feature>
<comment type="caution">
    <text evidence="10">The sequence shown here is derived from an EMBL/GenBank/DDBJ whole genome shotgun (WGS) entry which is preliminary data.</text>
</comment>
<dbReference type="InterPro" id="IPR001867">
    <property type="entry name" value="OmpR/PhoB-type_DNA-bd"/>
</dbReference>
<evidence type="ECO:0000256" key="5">
    <source>
        <dbReference type="ARBA" id="ARBA00023163"/>
    </source>
</evidence>
<evidence type="ECO:0000256" key="7">
    <source>
        <dbReference type="PROSITE-ProRule" id="PRU01091"/>
    </source>
</evidence>
<accession>A4A2F1</accession>
<dbReference type="GO" id="GO:0000156">
    <property type="term" value="F:phosphorelay response regulator activity"/>
    <property type="evidence" value="ECO:0007669"/>
    <property type="project" value="TreeGrafter"/>
</dbReference>
<gene>
    <name evidence="10" type="ORF">DSM3645_25126</name>
</gene>
<dbReference type="HOGENOM" id="CLU_000445_30_3_0"/>
<feature type="domain" description="OmpR/PhoB-type" evidence="9">
    <location>
        <begin position="147"/>
        <end position="246"/>
    </location>
</feature>
<dbReference type="Pfam" id="PF00072">
    <property type="entry name" value="Response_reg"/>
    <property type="match status" value="1"/>
</dbReference>
<dbReference type="Proteomes" id="UP000004358">
    <property type="component" value="Unassembled WGS sequence"/>
</dbReference>
<dbReference type="PANTHER" id="PTHR48111">
    <property type="entry name" value="REGULATOR OF RPOS"/>
    <property type="match status" value="1"/>
</dbReference>
<dbReference type="GO" id="GO:0005829">
    <property type="term" value="C:cytosol"/>
    <property type="evidence" value="ECO:0007669"/>
    <property type="project" value="TreeGrafter"/>
</dbReference>
<keyword evidence="5" id="KW-0804">Transcription</keyword>
<dbReference type="SMART" id="SM00862">
    <property type="entry name" value="Trans_reg_C"/>
    <property type="match status" value="1"/>
</dbReference>
<proteinExistence type="predicted"/>
<dbReference type="Gene3D" id="1.10.10.10">
    <property type="entry name" value="Winged helix-like DNA-binding domain superfamily/Winged helix DNA-binding domain"/>
    <property type="match status" value="1"/>
</dbReference>
<dbReference type="STRING" id="314230.DSM3645_25126"/>
<dbReference type="InterPro" id="IPR036388">
    <property type="entry name" value="WH-like_DNA-bd_sf"/>
</dbReference>
<dbReference type="Gene3D" id="3.40.50.2300">
    <property type="match status" value="1"/>
</dbReference>
<evidence type="ECO:0000313" key="10">
    <source>
        <dbReference type="EMBL" id="EAQ77065.1"/>
    </source>
</evidence>
<dbReference type="FunFam" id="3.40.50.2300:FF:000002">
    <property type="entry name" value="DNA-binding response regulator PhoP"/>
    <property type="match status" value="1"/>
</dbReference>
<protein>
    <submittedName>
        <fullName evidence="10">Two-component response regulator</fullName>
    </submittedName>
</protein>
<keyword evidence="3" id="KW-0805">Transcription regulation</keyword>
<feature type="modified residue" description="4-aspartylphosphate" evidence="6">
    <location>
        <position position="64"/>
    </location>
</feature>
<dbReference type="InterPro" id="IPR039420">
    <property type="entry name" value="WalR-like"/>
</dbReference>
<dbReference type="SUPFAM" id="SSF52172">
    <property type="entry name" value="CheY-like"/>
    <property type="match status" value="1"/>
</dbReference>
<dbReference type="PROSITE" id="PS51755">
    <property type="entry name" value="OMPR_PHOB"/>
    <property type="match status" value="1"/>
</dbReference>
<evidence type="ECO:0000256" key="4">
    <source>
        <dbReference type="ARBA" id="ARBA00023125"/>
    </source>
</evidence>
<evidence type="ECO:0000259" key="9">
    <source>
        <dbReference type="PROSITE" id="PS51755"/>
    </source>
</evidence>
<evidence type="ECO:0000256" key="3">
    <source>
        <dbReference type="ARBA" id="ARBA00023015"/>
    </source>
</evidence>
<dbReference type="eggNOG" id="COG0745">
    <property type="taxonomic scope" value="Bacteria"/>
</dbReference>
<dbReference type="Pfam" id="PF00486">
    <property type="entry name" value="Trans_reg_C"/>
    <property type="match status" value="1"/>
</dbReference>
<evidence type="ECO:0000256" key="6">
    <source>
        <dbReference type="PROSITE-ProRule" id="PRU00169"/>
    </source>
</evidence>
<keyword evidence="4 7" id="KW-0238">DNA-binding</keyword>
<dbReference type="PROSITE" id="PS50110">
    <property type="entry name" value="RESPONSE_REGULATORY"/>
    <property type="match status" value="1"/>
</dbReference>
<reference evidence="10 11" key="1">
    <citation type="submission" date="2006-02" db="EMBL/GenBank/DDBJ databases">
        <authorList>
            <person name="Amann R."/>
            <person name="Ferriera S."/>
            <person name="Johnson J."/>
            <person name="Kravitz S."/>
            <person name="Halpern A."/>
            <person name="Remington K."/>
            <person name="Beeson K."/>
            <person name="Tran B."/>
            <person name="Rogers Y.-H."/>
            <person name="Friedman R."/>
            <person name="Venter J.C."/>
        </authorList>
    </citation>
    <scope>NUCLEOTIDE SEQUENCE [LARGE SCALE GENOMIC DNA]</scope>
    <source>
        <strain evidence="10 11">DSM 3645</strain>
    </source>
</reference>
<evidence type="ECO:0000259" key="8">
    <source>
        <dbReference type="PROSITE" id="PS50110"/>
    </source>
</evidence>
<dbReference type="InterPro" id="IPR001789">
    <property type="entry name" value="Sig_transdc_resp-reg_receiver"/>
</dbReference>
<dbReference type="InterPro" id="IPR011006">
    <property type="entry name" value="CheY-like_superfamily"/>
</dbReference>
<dbReference type="PANTHER" id="PTHR48111:SF21">
    <property type="entry name" value="DNA-BINDING DUAL MASTER TRANSCRIPTIONAL REGULATOR RPAA"/>
    <property type="match status" value="1"/>
</dbReference>
<dbReference type="AlphaFoldDB" id="A4A2F1"/>
<dbReference type="EMBL" id="AANZ01000044">
    <property type="protein sequence ID" value="EAQ77065.1"/>
    <property type="molecule type" value="Genomic_DNA"/>
</dbReference>
<evidence type="ECO:0000313" key="11">
    <source>
        <dbReference type="Proteomes" id="UP000004358"/>
    </source>
</evidence>